<proteinExistence type="predicted"/>
<dbReference type="AlphaFoldDB" id="A0A840EWS5"/>
<dbReference type="Pfam" id="PF01551">
    <property type="entry name" value="Peptidase_M23"/>
    <property type="match status" value="1"/>
</dbReference>
<sequence length="182" mass="18842">MRTLRILAVLCATLLLASVGAAGSAPASRYDWPLAPRPRVLRGFDPPAHRWLAGHRGVDLAGVAGAAVLAARAGTVHFAGSVGGKPTVSILHGDGLLTTYEPVVAQVRRGDHVGRGQVVGTLRDGHEGCAAAACLHWGARRGSGTSAVYLDPLGLLGVLRVRLKPLKPEDAPDRARPAAAPR</sequence>
<keyword evidence="4" id="KW-0378">Hydrolase</keyword>
<dbReference type="InterPro" id="IPR016047">
    <property type="entry name" value="M23ase_b-sheet_dom"/>
</dbReference>
<dbReference type="Gene3D" id="2.70.70.10">
    <property type="entry name" value="Glucose Permease (Domain IIA)"/>
    <property type="match status" value="1"/>
</dbReference>
<dbReference type="InterPro" id="IPR011055">
    <property type="entry name" value="Dup_hybrid_motif"/>
</dbReference>
<evidence type="ECO:0000256" key="1">
    <source>
        <dbReference type="ARBA" id="ARBA00022729"/>
    </source>
</evidence>
<dbReference type="PANTHER" id="PTHR21666">
    <property type="entry name" value="PEPTIDASE-RELATED"/>
    <property type="match status" value="1"/>
</dbReference>
<keyword evidence="5" id="KW-1185">Reference proteome</keyword>
<keyword evidence="1 2" id="KW-0732">Signal</keyword>
<comment type="caution">
    <text evidence="4">The sequence shown here is derived from an EMBL/GenBank/DDBJ whole genome shotgun (WGS) entry which is preliminary data.</text>
</comment>
<name>A0A840EWS5_9ACTN</name>
<reference evidence="4 5" key="1">
    <citation type="submission" date="2020-08" db="EMBL/GenBank/DDBJ databases">
        <title>Sequencing the genomes of 1000 actinobacteria strains.</title>
        <authorList>
            <person name="Klenk H.-P."/>
        </authorList>
    </citation>
    <scope>NUCLEOTIDE SEQUENCE [LARGE SCALE GENOMIC DNA]</scope>
    <source>
        <strain evidence="4 5">DSM 45298</strain>
    </source>
</reference>
<feature type="domain" description="M23ase beta-sheet core" evidence="3">
    <location>
        <begin position="54"/>
        <end position="142"/>
    </location>
</feature>
<organism evidence="4 5">
    <name type="scientific">Gordonia humi</name>
    <dbReference type="NCBI Taxonomy" id="686429"/>
    <lineage>
        <taxon>Bacteria</taxon>
        <taxon>Bacillati</taxon>
        <taxon>Actinomycetota</taxon>
        <taxon>Actinomycetes</taxon>
        <taxon>Mycobacteriales</taxon>
        <taxon>Gordoniaceae</taxon>
        <taxon>Gordonia</taxon>
    </lineage>
</organism>
<protein>
    <submittedName>
        <fullName evidence="4">Murein DD-endopeptidase MepM/ murein hydrolase activator NlpD</fullName>
    </submittedName>
</protein>
<feature type="chain" id="PRO_5038983736" evidence="2">
    <location>
        <begin position="22"/>
        <end position="182"/>
    </location>
</feature>
<gene>
    <name evidence="4" type="ORF">BKA16_002593</name>
</gene>
<evidence type="ECO:0000313" key="4">
    <source>
        <dbReference type="EMBL" id="MBB4136041.1"/>
    </source>
</evidence>
<feature type="signal peptide" evidence="2">
    <location>
        <begin position="1"/>
        <end position="21"/>
    </location>
</feature>
<evidence type="ECO:0000313" key="5">
    <source>
        <dbReference type="Proteomes" id="UP000551501"/>
    </source>
</evidence>
<dbReference type="EMBL" id="JACIFP010000001">
    <property type="protein sequence ID" value="MBB4136041.1"/>
    <property type="molecule type" value="Genomic_DNA"/>
</dbReference>
<dbReference type="SUPFAM" id="SSF51261">
    <property type="entry name" value="Duplicated hybrid motif"/>
    <property type="match status" value="1"/>
</dbReference>
<dbReference type="GO" id="GO:0004222">
    <property type="term" value="F:metalloendopeptidase activity"/>
    <property type="evidence" value="ECO:0007669"/>
    <property type="project" value="TreeGrafter"/>
</dbReference>
<dbReference type="Proteomes" id="UP000551501">
    <property type="component" value="Unassembled WGS sequence"/>
</dbReference>
<dbReference type="InterPro" id="IPR050570">
    <property type="entry name" value="Cell_wall_metabolism_enzyme"/>
</dbReference>
<dbReference type="RefSeq" id="WP_183371026.1">
    <property type="nucleotide sequence ID" value="NZ_BAABHL010000040.1"/>
</dbReference>
<evidence type="ECO:0000256" key="2">
    <source>
        <dbReference type="SAM" id="SignalP"/>
    </source>
</evidence>
<accession>A0A840EWS5</accession>
<dbReference type="PANTHER" id="PTHR21666:SF289">
    <property type="entry name" value="L-ALA--D-GLU ENDOPEPTIDASE"/>
    <property type="match status" value="1"/>
</dbReference>
<evidence type="ECO:0000259" key="3">
    <source>
        <dbReference type="Pfam" id="PF01551"/>
    </source>
</evidence>